<comment type="caution">
    <text evidence="2">The sequence shown here is derived from an EMBL/GenBank/DDBJ whole genome shotgun (WGS) entry which is preliminary data.</text>
</comment>
<evidence type="ECO:0000313" key="2">
    <source>
        <dbReference type="EMBL" id="ROV97344.1"/>
    </source>
</evidence>
<name>A0A423W205_9PEZI</name>
<evidence type="ECO:0000256" key="1">
    <source>
        <dbReference type="SAM" id="MobiDB-lite"/>
    </source>
</evidence>
<dbReference type="STRING" id="356882.A0A423W205"/>
<reference evidence="2 3" key="1">
    <citation type="submission" date="2015-09" db="EMBL/GenBank/DDBJ databases">
        <title>Host preference determinants of Valsa canker pathogens revealed by comparative genomics.</title>
        <authorList>
            <person name="Yin Z."/>
            <person name="Huang L."/>
        </authorList>
    </citation>
    <scope>NUCLEOTIDE SEQUENCE [LARGE SCALE GENOMIC DNA]</scope>
    <source>
        <strain evidence="2 3">03-1</strain>
    </source>
</reference>
<evidence type="ECO:0000313" key="3">
    <source>
        <dbReference type="Proteomes" id="UP000283895"/>
    </source>
</evidence>
<dbReference type="Proteomes" id="UP000283895">
    <property type="component" value="Unassembled WGS sequence"/>
</dbReference>
<protein>
    <submittedName>
        <fullName evidence="2">Uncharacterized protein</fullName>
    </submittedName>
</protein>
<feature type="compositionally biased region" description="Basic and acidic residues" evidence="1">
    <location>
        <begin position="204"/>
        <end position="213"/>
    </location>
</feature>
<dbReference type="AlphaFoldDB" id="A0A423W205"/>
<sequence length="291" mass="32298">MDVTGDSTNPTSFMPNSNSHNQKVWCMRHANETHHTRTCIMTLQDGTGLSDNPADNYKPFAHAEASGWEDNGRTLTLAVQGTKAEKNYRIDLALKHLKEDEQPWRSSTSPTWSPCRRSTGSTKPARSHPDAPLKRNENPMVCDRRMPASRKADRDKADRHARKDAKEAEEDEEDEQAYQSDEGDEIVRPKVPPSKSHVRRERKRLNDLKDKTPRISVLTNKTATDVTGTATNTNWATTDTAPAGNAATGWDDHAATAATEDAPTGDTDAAATTWQTGDAAATWQTAQMRYR</sequence>
<dbReference type="EMBL" id="LKEA01000029">
    <property type="protein sequence ID" value="ROV97344.1"/>
    <property type="molecule type" value="Genomic_DNA"/>
</dbReference>
<gene>
    <name evidence="2" type="ORF">VMCG_06881</name>
</gene>
<dbReference type="OrthoDB" id="6513042at2759"/>
<feature type="compositionally biased region" description="Low complexity" evidence="1">
    <location>
        <begin position="104"/>
        <end position="119"/>
    </location>
</feature>
<organism evidence="2 3">
    <name type="scientific">Cytospora schulzeri</name>
    <dbReference type="NCBI Taxonomy" id="448051"/>
    <lineage>
        <taxon>Eukaryota</taxon>
        <taxon>Fungi</taxon>
        <taxon>Dikarya</taxon>
        <taxon>Ascomycota</taxon>
        <taxon>Pezizomycotina</taxon>
        <taxon>Sordariomycetes</taxon>
        <taxon>Sordariomycetidae</taxon>
        <taxon>Diaporthales</taxon>
        <taxon>Cytosporaceae</taxon>
        <taxon>Cytospora</taxon>
    </lineage>
</organism>
<proteinExistence type="predicted"/>
<feature type="compositionally biased region" description="Acidic residues" evidence="1">
    <location>
        <begin position="167"/>
        <end position="184"/>
    </location>
</feature>
<keyword evidence="3" id="KW-1185">Reference proteome</keyword>
<accession>A0A423W205</accession>
<feature type="region of interest" description="Disordered" evidence="1">
    <location>
        <begin position="100"/>
        <end position="214"/>
    </location>
</feature>
<feature type="compositionally biased region" description="Basic and acidic residues" evidence="1">
    <location>
        <begin position="127"/>
        <end position="158"/>
    </location>
</feature>